<reference evidence="7" key="1">
    <citation type="journal article" date="2020" name="mSystems">
        <title>Genome- and Community-Level Interaction Insights into Carbon Utilization and Element Cycling Functions of Hydrothermarchaeota in Hydrothermal Sediment.</title>
        <authorList>
            <person name="Zhou Z."/>
            <person name="Liu Y."/>
            <person name="Xu W."/>
            <person name="Pan J."/>
            <person name="Luo Z.H."/>
            <person name="Li M."/>
        </authorList>
    </citation>
    <scope>NUCLEOTIDE SEQUENCE [LARGE SCALE GENOMIC DNA]</scope>
    <source>
        <strain evidence="7">SpSt-16</strain>
    </source>
</reference>
<dbReference type="PANTHER" id="PTHR48105">
    <property type="entry name" value="THIOREDOXIN REDUCTASE 1-RELATED-RELATED"/>
    <property type="match status" value="1"/>
</dbReference>
<comment type="caution">
    <text evidence="7">The sequence shown here is derived from an EMBL/GenBank/DDBJ whole genome shotgun (WGS) entry which is preliminary data.</text>
</comment>
<dbReference type="PROSITE" id="PS00573">
    <property type="entry name" value="PYRIDINE_REDOX_2"/>
    <property type="match status" value="1"/>
</dbReference>
<keyword evidence="3" id="KW-0560">Oxidoreductase</keyword>
<dbReference type="PRINTS" id="PR00368">
    <property type="entry name" value="FADPNR"/>
</dbReference>
<dbReference type="InterPro" id="IPR008255">
    <property type="entry name" value="Pyr_nucl-diS_OxRdtase_2_AS"/>
</dbReference>
<dbReference type="GO" id="GO:0016668">
    <property type="term" value="F:oxidoreductase activity, acting on a sulfur group of donors, NAD(P) as acceptor"/>
    <property type="evidence" value="ECO:0007669"/>
    <property type="project" value="UniProtKB-ARBA"/>
</dbReference>
<gene>
    <name evidence="7" type="ORF">ENO77_02995</name>
</gene>
<keyword evidence="2" id="KW-0274">FAD</keyword>
<keyword evidence="1" id="KW-0285">Flavoprotein</keyword>
<feature type="domain" description="FAD/NAD(P)-binding" evidence="6">
    <location>
        <begin position="17"/>
        <end position="308"/>
    </location>
</feature>
<accession>A0A7C2Z8Y8</accession>
<evidence type="ECO:0000259" key="6">
    <source>
        <dbReference type="Pfam" id="PF07992"/>
    </source>
</evidence>
<organism evidence="7">
    <name type="scientific">Ignisphaera aggregans</name>
    <dbReference type="NCBI Taxonomy" id="334771"/>
    <lineage>
        <taxon>Archaea</taxon>
        <taxon>Thermoproteota</taxon>
        <taxon>Thermoprotei</taxon>
        <taxon>Desulfurococcales</taxon>
        <taxon>Desulfurococcaceae</taxon>
        <taxon>Ignisphaera</taxon>
    </lineage>
</organism>
<dbReference type="InterPro" id="IPR023753">
    <property type="entry name" value="FAD/NAD-binding_dom"/>
</dbReference>
<evidence type="ECO:0000313" key="7">
    <source>
        <dbReference type="EMBL" id="HEW53121.1"/>
    </source>
</evidence>
<evidence type="ECO:0000256" key="4">
    <source>
        <dbReference type="ARBA" id="ARBA00023157"/>
    </source>
</evidence>
<dbReference type="InterPro" id="IPR036188">
    <property type="entry name" value="FAD/NAD-bd_sf"/>
</dbReference>
<dbReference type="PRINTS" id="PR00469">
    <property type="entry name" value="PNDRDTASEII"/>
</dbReference>
<name>A0A7C2Z8Y8_9CREN</name>
<sequence>MSRFRLDISRTSAVEEYDVVVVGAGPAGLSAAIYLARYGLKTVIVSKDVGGRMATAPLIEDYPGMKSVPGTKLAEMFVEHVRSLGVPIVIDLVDDIKRENNKWCIHTASGRKLCSYAVILAIGSENRKLGVPGEDRLIGRGVSYCATCDGPLFKNRTVAVVGGGNSALVSALYLADIASKVYLIHRRKEFRGYQVYVDKAKGHPKIELVLESVVTEILGSQRVEAIKVKNVNTGEEKIINVDGIFIEIGTQPPTQFLQKIGVKVDESGRAIVGPDRSTNMDGIFVTGDAAGGPCKYLFDQVITAAADGAIAADAAFKYILKNKKAEES</sequence>
<dbReference type="SUPFAM" id="SSF51905">
    <property type="entry name" value="FAD/NAD(P)-binding domain"/>
    <property type="match status" value="1"/>
</dbReference>
<evidence type="ECO:0000256" key="1">
    <source>
        <dbReference type="ARBA" id="ARBA00022630"/>
    </source>
</evidence>
<dbReference type="EMBL" id="DSGT01000009">
    <property type="protein sequence ID" value="HEW53121.1"/>
    <property type="molecule type" value="Genomic_DNA"/>
</dbReference>
<proteinExistence type="predicted"/>
<dbReference type="AlphaFoldDB" id="A0A7C2Z8Y8"/>
<protein>
    <submittedName>
        <fullName evidence="7">FAD-binding protein</fullName>
    </submittedName>
</protein>
<dbReference type="Pfam" id="PF07992">
    <property type="entry name" value="Pyr_redox_2"/>
    <property type="match status" value="1"/>
</dbReference>
<evidence type="ECO:0000256" key="5">
    <source>
        <dbReference type="ARBA" id="ARBA00023284"/>
    </source>
</evidence>
<evidence type="ECO:0000256" key="3">
    <source>
        <dbReference type="ARBA" id="ARBA00023002"/>
    </source>
</evidence>
<keyword evidence="5" id="KW-0676">Redox-active center</keyword>
<evidence type="ECO:0000256" key="2">
    <source>
        <dbReference type="ARBA" id="ARBA00022827"/>
    </source>
</evidence>
<dbReference type="InterPro" id="IPR050097">
    <property type="entry name" value="Ferredoxin-NADP_redctase_2"/>
</dbReference>
<keyword evidence="4" id="KW-1015">Disulfide bond</keyword>
<dbReference type="Gene3D" id="3.50.50.60">
    <property type="entry name" value="FAD/NAD(P)-binding domain"/>
    <property type="match status" value="2"/>
</dbReference>